<organism evidence="2 3">
    <name type="scientific">Cucumis melo var. makuwa</name>
    <name type="common">Oriental melon</name>
    <dbReference type="NCBI Taxonomy" id="1194695"/>
    <lineage>
        <taxon>Eukaryota</taxon>
        <taxon>Viridiplantae</taxon>
        <taxon>Streptophyta</taxon>
        <taxon>Embryophyta</taxon>
        <taxon>Tracheophyta</taxon>
        <taxon>Spermatophyta</taxon>
        <taxon>Magnoliopsida</taxon>
        <taxon>eudicotyledons</taxon>
        <taxon>Gunneridae</taxon>
        <taxon>Pentapetalae</taxon>
        <taxon>rosids</taxon>
        <taxon>fabids</taxon>
        <taxon>Cucurbitales</taxon>
        <taxon>Cucurbitaceae</taxon>
        <taxon>Benincaseae</taxon>
        <taxon>Cucumis</taxon>
    </lineage>
</organism>
<dbReference type="AlphaFoldDB" id="A0A5A7T470"/>
<dbReference type="EMBL" id="SSTE01018746">
    <property type="protein sequence ID" value="KAA0038264.1"/>
    <property type="molecule type" value="Genomic_DNA"/>
</dbReference>
<reference evidence="2 3" key="1">
    <citation type="submission" date="2019-08" db="EMBL/GenBank/DDBJ databases">
        <title>Draft genome sequences of two oriental melons (Cucumis melo L. var makuwa).</title>
        <authorList>
            <person name="Kwon S.-Y."/>
        </authorList>
    </citation>
    <scope>NUCLEOTIDE SEQUENCE [LARGE SCALE GENOMIC DNA]</scope>
    <source>
        <strain evidence="3">cv. SW 3</strain>
        <tissue evidence="2">Leaf</tissue>
    </source>
</reference>
<proteinExistence type="predicted"/>
<evidence type="ECO:0000259" key="1">
    <source>
        <dbReference type="Pfam" id="PF24626"/>
    </source>
</evidence>
<evidence type="ECO:0000313" key="2">
    <source>
        <dbReference type="EMBL" id="KAA0038264.1"/>
    </source>
</evidence>
<dbReference type="Proteomes" id="UP000321393">
    <property type="component" value="Unassembled WGS sequence"/>
</dbReference>
<sequence>MISALKEYLLVAQNRMKKEIDLYRRELKFKNEDDVYLKLRLYRQKSLARKQNEKLAPKFYGSYRIIEEIAEVAYRLDLPPKAMIHSVFHISQLKLKQSQTQQVQHLPPALTREFELQVEPEAVLGICWNSEMGANEWLVKRRLLDSKATWEGELRARRYC</sequence>
<accession>A0A5A7T470</accession>
<dbReference type="STRING" id="1194695.A0A5A7T470"/>
<dbReference type="OrthoDB" id="5554229at2759"/>
<feature type="domain" description="Tf2-1-like SH3-like" evidence="1">
    <location>
        <begin position="33"/>
        <end position="94"/>
    </location>
</feature>
<dbReference type="Pfam" id="PF24626">
    <property type="entry name" value="SH3_Tf2-1"/>
    <property type="match status" value="1"/>
</dbReference>
<gene>
    <name evidence="2" type="ORF">E6C27_scaffold270G001140</name>
</gene>
<protein>
    <submittedName>
        <fullName evidence="2">Retrotransposable element Tf2</fullName>
    </submittedName>
</protein>
<dbReference type="PANTHER" id="PTHR46148">
    <property type="entry name" value="CHROMO DOMAIN-CONTAINING PROTEIN"/>
    <property type="match status" value="1"/>
</dbReference>
<name>A0A5A7T470_CUCMM</name>
<dbReference type="PANTHER" id="PTHR46148:SF52">
    <property type="entry name" value="OS04G0603800 PROTEIN"/>
    <property type="match status" value="1"/>
</dbReference>
<comment type="caution">
    <text evidence="2">The sequence shown here is derived from an EMBL/GenBank/DDBJ whole genome shotgun (WGS) entry which is preliminary data.</text>
</comment>
<dbReference type="InterPro" id="IPR056924">
    <property type="entry name" value="SH3_Tf2-1"/>
</dbReference>
<evidence type="ECO:0000313" key="3">
    <source>
        <dbReference type="Proteomes" id="UP000321393"/>
    </source>
</evidence>